<name>A0A5C8Z9H5_9GAMM</name>
<keyword evidence="6" id="KW-0472">Membrane</keyword>
<dbReference type="AlphaFoldDB" id="A0A5C8Z9H5"/>
<feature type="transmembrane region" description="Helical" evidence="6">
    <location>
        <begin position="7"/>
        <end position="31"/>
    </location>
</feature>
<keyword evidence="4" id="KW-0808">Transferase</keyword>
<dbReference type="EC" id="2.7.13.3" evidence="2"/>
<dbReference type="InterPro" id="IPR005467">
    <property type="entry name" value="His_kinase_dom"/>
</dbReference>
<evidence type="ECO:0000256" key="2">
    <source>
        <dbReference type="ARBA" id="ARBA00012438"/>
    </source>
</evidence>
<protein>
    <recommendedName>
        <fullName evidence="2">histidine kinase</fullName>
        <ecNumber evidence="2">2.7.13.3</ecNumber>
    </recommendedName>
</protein>
<evidence type="ECO:0000256" key="6">
    <source>
        <dbReference type="SAM" id="Phobius"/>
    </source>
</evidence>
<dbReference type="PANTHER" id="PTHR45436:SF5">
    <property type="entry name" value="SENSOR HISTIDINE KINASE TRCS"/>
    <property type="match status" value="1"/>
</dbReference>
<dbReference type="SMART" id="SM00388">
    <property type="entry name" value="HisKA"/>
    <property type="match status" value="1"/>
</dbReference>
<dbReference type="InterPro" id="IPR003661">
    <property type="entry name" value="HisK_dim/P_dom"/>
</dbReference>
<evidence type="ECO:0000313" key="8">
    <source>
        <dbReference type="EMBL" id="TXR54387.1"/>
    </source>
</evidence>
<dbReference type="Pfam" id="PF00512">
    <property type="entry name" value="HisKA"/>
    <property type="match status" value="1"/>
</dbReference>
<evidence type="ECO:0000256" key="5">
    <source>
        <dbReference type="ARBA" id="ARBA00022777"/>
    </source>
</evidence>
<comment type="caution">
    <text evidence="8">The sequence shown here is derived from an EMBL/GenBank/DDBJ whole genome shotgun (WGS) entry which is preliminary data.</text>
</comment>
<gene>
    <name evidence="8" type="ORF">FME95_07570</name>
</gene>
<feature type="transmembrane region" description="Helical" evidence="6">
    <location>
        <begin position="146"/>
        <end position="168"/>
    </location>
</feature>
<dbReference type="SUPFAM" id="SSF47384">
    <property type="entry name" value="Homodimeric domain of signal transducing histidine kinase"/>
    <property type="match status" value="1"/>
</dbReference>
<feature type="domain" description="Histidine kinase" evidence="7">
    <location>
        <begin position="228"/>
        <end position="417"/>
    </location>
</feature>
<dbReference type="PANTHER" id="PTHR45436">
    <property type="entry name" value="SENSOR HISTIDINE KINASE YKOH"/>
    <property type="match status" value="1"/>
</dbReference>
<reference evidence="8 9" key="1">
    <citation type="submission" date="2019-07" db="EMBL/GenBank/DDBJ databases">
        <title>Reinekea sp. strain SSH23 genome sequencing and assembly.</title>
        <authorList>
            <person name="Kim I."/>
        </authorList>
    </citation>
    <scope>NUCLEOTIDE SEQUENCE [LARGE SCALE GENOMIC DNA]</scope>
    <source>
        <strain evidence="8 9">SSH23</strain>
    </source>
</reference>
<dbReference type="GO" id="GO:0000155">
    <property type="term" value="F:phosphorelay sensor kinase activity"/>
    <property type="evidence" value="ECO:0007669"/>
    <property type="project" value="InterPro"/>
</dbReference>
<accession>A0A5C8Z9H5</accession>
<dbReference type="Gene3D" id="1.10.287.130">
    <property type="match status" value="1"/>
</dbReference>
<keyword evidence="3" id="KW-0597">Phosphoprotein</keyword>
<dbReference type="Gene3D" id="3.30.565.10">
    <property type="entry name" value="Histidine kinase-like ATPase, C-terminal domain"/>
    <property type="match status" value="1"/>
</dbReference>
<dbReference type="GO" id="GO:0005886">
    <property type="term" value="C:plasma membrane"/>
    <property type="evidence" value="ECO:0007669"/>
    <property type="project" value="TreeGrafter"/>
</dbReference>
<evidence type="ECO:0000256" key="3">
    <source>
        <dbReference type="ARBA" id="ARBA00022553"/>
    </source>
</evidence>
<dbReference type="InterPro" id="IPR050428">
    <property type="entry name" value="TCS_sensor_his_kinase"/>
</dbReference>
<dbReference type="CDD" id="cd00082">
    <property type="entry name" value="HisKA"/>
    <property type="match status" value="1"/>
</dbReference>
<dbReference type="PROSITE" id="PS50109">
    <property type="entry name" value="HIS_KIN"/>
    <property type="match status" value="1"/>
</dbReference>
<dbReference type="SUPFAM" id="SSF55874">
    <property type="entry name" value="ATPase domain of HSP90 chaperone/DNA topoisomerase II/histidine kinase"/>
    <property type="match status" value="1"/>
</dbReference>
<dbReference type="InterPro" id="IPR036890">
    <property type="entry name" value="HATPase_C_sf"/>
</dbReference>
<evidence type="ECO:0000256" key="1">
    <source>
        <dbReference type="ARBA" id="ARBA00000085"/>
    </source>
</evidence>
<keyword evidence="6" id="KW-1133">Transmembrane helix</keyword>
<keyword evidence="6" id="KW-0812">Transmembrane</keyword>
<dbReference type="EMBL" id="VKAD01000001">
    <property type="protein sequence ID" value="TXR54387.1"/>
    <property type="molecule type" value="Genomic_DNA"/>
</dbReference>
<dbReference type="OrthoDB" id="9121563at2"/>
<dbReference type="RefSeq" id="WP_147713785.1">
    <property type="nucleotide sequence ID" value="NZ_VKAD01000001.1"/>
</dbReference>
<keyword evidence="5 8" id="KW-0418">Kinase</keyword>
<evidence type="ECO:0000259" key="7">
    <source>
        <dbReference type="PROSITE" id="PS50109"/>
    </source>
</evidence>
<comment type="catalytic activity">
    <reaction evidence="1">
        <text>ATP + protein L-histidine = ADP + protein N-phospho-L-histidine.</text>
        <dbReference type="EC" id="2.7.13.3"/>
    </reaction>
</comment>
<keyword evidence="9" id="KW-1185">Reference proteome</keyword>
<evidence type="ECO:0000313" key="9">
    <source>
        <dbReference type="Proteomes" id="UP000321764"/>
    </source>
</evidence>
<organism evidence="8 9">
    <name type="scientific">Reinekea thalattae</name>
    <dbReference type="NCBI Taxonomy" id="2593301"/>
    <lineage>
        <taxon>Bacteria</taxon>
        <taxon>Pseudomonadati</taxon>
        <taxon>Pseudomonadota</taxon>
        <taxon>Gammaproteobacteria</taxon>
        <taxon>Oceanospirillales</taxon>
        <taxon>Saccharospirillaceae</taxon>
        <taxon>Reinekea</taxon>
    </lineage>
</organism>
<dbReference type="Proteomes" id="UP000321764">
    <property type="component" value="Unassembled WGS sequence"/>
</dbReference>
<evidence type="ECO:0000256" key="4">
    <source>
        <dbReference type="ARBA" id="ARBA00022679"/>
    </source>
</evidence>
<dbReference type="InterPro" id="IPR036097">
    <property type="entry name" value="HisK_dim/P_sf"/>
</dbReference>
<sequence length="417" mass="46760">MKIRLSLRLYFIIATILLVSVISIALSLLSIENLSRGINFGAGQTMGRIGTVEGVSDGQPVEILGFHVASRLQDLPEAIQKTFEHKNLEANTIEKKIIRSHFLAPPRSVYVLLKIKTKTGEDRFIAAERVMPKSFSRKPVHAPPSVWILVFGVLAPLIFLAGLIFIISRVASPVEALKNWAKNFNVDTAKKPVPDFQYKELNSLAHIVRSSLASAHEALDREQKFLAHASHELRTPISVVRANTELLKKIPNTAETEQKRIEVLDRIERAGKTMTSLTETLLWLSRDSGDFPADQTIRLDLLIEELVSDLNYLVDKKEIELMVKTEPYELTIAAVPCRIVIANLVRNAFQHTISGKVSVVQQGTNVCIMNSSQEDLMDEADLGFGLGLRLSRELAQKYHWQYEDKAGLGRYEASIRF</sequence>
<proteinExistence type="predicted"/>